<keyword evidence="2" id="KW-0479">Metal-binding</keyword>
<name>A0ABU0YNH3_9PROT</name>
<protein>
    <submittedName>
        <fullName evidence="6">GFA family protein</fullName>
    </submittedName>
</protein>
<gene>
    <name evidence="6" type="ORF">Q8A70_11030</name>
</gene>
<dbReference type="InterPro" id="IPR006913">
    <property type="entry name" value="CENP-V/GFA"/>
</dbReference>
<evidence type="ECO:0000256" key="4">
    <source>
        <dbReference type="ARBA" id="ARBA00023239"/>
    </source>
</evidence>
<evidence type="ECO:0000259" key="5">
    <source>
        <dbReference type="PROSITE" id="PS51891"/>
    </source>
</evidence>
<evidence type="ECO:0000313" key="6">
    <source>
        <dbReference type="EMBL" id="MDQ7248203.1"/>
    </source>
</evidence>
<dbReference type="Proteomes" id="UP001230156">
    <property type="component" value="Unassembled WGS sequence"/>
</dbReference>
<comment type="caution">
    <text evidence="6">The sequence shown here is derived from an EMBL/GenBank/DDBJ whole genome shotgun (WGS) entry which is preliminary data.</text>
</comment>
<keyword evidence="3" id="KW-0862">Zinc</keyword>
<dbReference type="RefSeq" id="WP_379955650.1">
    <property type="nucleotide sequence ID" value="NZ_JAUYVI010000003.1"/>
</dbReference>
<keyword evidence="4" id="KW-0456">Lyase</keyword>
<proteinExistence type="inferred from homology"/>
<dbReference type="Gene3D" id="3.90.1590.10">
    <property type="entry name" value="glutathione-dependent formaldehyde- activating enzyme (gfa)"/>
    <property type="match status" value="1"/>
</dbReference>
<evidence type="ECO:0000256" key="3">
    <source>
        <dbReference type="ARBA" id="ARBA00022833"/>
    </source>
</evidence>
<keyword evidence="7" id="KW-1185">Reference proteome</keyword>
<feature type="domain" description="CENP-V/GFA" evidence="5">
    <location>
        <begin position="4"/>
        <end position="121"/>
    </location>
</feature>
<organism evidence="6 7">
    <name type="scientific">Dongia sedimenti</name>
    <dbReference type="NCBI Taxonomy" id="3064282"/>
    <lineage>
        <taxon>Bacteria</taxon>
        <taxon>Pseudomonadati</taxon>
        <taxon>Pseudomonadota</taxon>
        <taxon>Alphaproteobacteria</taxon>
        <taxon>Rhodospirillales</taxon>
        <taxon>Dongiaceae</taxon>
        <taxon>Dongia</taxon>
    </lineage>
</organism>
<dbReference type="InterPro" id="IPR011057">
    <property type="entry name" value="Mss4-like_sf"/>
</dbReference>
<reference evidence="7" key="1">
    <citation type="submission" date="2023-08" db="EMBL/GenBank/DDBJ databases">
        <title>Rhodospirillaceae gen. nov., a novel taxon isolated from the Yangtze River Yuezi River estuary sludge.</title>
        <authorList>
            <person name="Ruan L."/>
        </authorList>
    </citation>
    <scope>NUCLEOTIDE SEQUENCE [LARGE SCALE GENOMIC DNA]</scope>
    <source>
        <strain evidence="7">R-7</strain>
    </source>
</reference>
<dbReference type="PANTHER" id="PTHR33337:SF40">
    <property type="entry name" value="CENP-V_GFA DOMAIN-CONTAINING PROTEIN-RELATED"/>
    <property type="match status" value="1"/>
</dbReference>
<dbReference type="EMBL" id="JAUYVI010000003">
    <property type="protein sequence ID" value="MDQ7248203.1"/>
    <property type="molecule type" value="Genomic_DNA"/>
</dbReference>
<evidence type="ECO:0000256" key="2">
    <source>
        <dbReference type="ARBA" id="ARBA00022723"/>
    </source>
</evidence>
<accession>A0ABU0YNH3</accession>
<dbReference type="PANTHER" id="PTHR33337">
    <property type="entry name" value="GFA DOMAIN-CONTAINING PROTEIN"/>
    <property type="match status" value="1"/>
</dbReference>
<dbReference type="Pfam" id="PF04828">
    <property type="entry name" value="GFA"/>
    <property type="match status" value="1"/>
</dbReference>
<comment type="similarity">
    <text evidence="1">Belongs to the Gfa family.</text>
</comment>
<evidence type="ECO:0000313" key="7">
    <source>
        <dbReference type="Proteomes" id="UP001230156"/>
    </source>
</evidence>
<dbReference type="SUPFAM" id="SSF51316">
    <property type="entry name" value="Mss4-like"/>
    <property type="match status" value="1"/>
</dbReference>
<evidence type="ECO:0000256" key="1">
    <source>
        <dbReference type="ARBA" id="ARBA00005495"/>
    </source>
</evidence>
<sequence>MTTREAKCCCGACAIQVKGEPAINAICHCEDCRRRTGSAFGWSAYFPSEAVTATLGAFRTYSPRGKEPDTGKDEWQERVFCGKCGTTLSWRSADFAGLTGIAGGCFTGAAPLPEPTLSVANETRCAWVTVPAGWKTAW</sequence>
<dbReference type="PROSITE" id="PS51891">
    <property type="entry name" value="CENP_V_GFA"/>
    <property type="match status" value="1"/>
</dbReference>